<dbReference type="EMBL" id="JAJEQN010000023">
    <property type="protein sequence ID" value="MCC2221899.1"/>
    <property type="molecule type" value="Genomic_DNA"/>
</dbReference>
<dbReference type="InterPro" id="IPR025997">
    <property type="entry name" value="SBP_2_dom"/>
</dbReference>
<dbReference type="InterPro" id="IPR050555">
    <property type="entry name" value="Bact_Solute-Bind_Prot2"/>
</dbReference>
<keyword evidence="3" id="KW-0812">Transmembrane</keyword>
<dbReference type="AlphaFoldDB" id="A0AAE3E4Z7"/>
<evidence type="ECO:0000256" key="2">
    <source>
        <dbReference type="ARBA" id="ARBA00007639"/>
    </source>
</evidence>
<dbReference type="GO" id="GO:0030246">
    <property type="term" value="F:carbohydrate binding"/>
    <property type="evidence" value="ECO:0007669"/>
    <property type="project" value="TreeGrafter"/>
</dbReference>
<feature type="domain" description="Periplasmic binding protein" evidence="4">
    <location>
        <begin position="36"/>
        <end position="285"/>
    </location>
</feature>
<dbReference type="PANTHER" id="PTHR30036">
    <property type="entry name" value="D-XYLOSE-BINDING PERIPLASMIC PROTEIN"/>
    <property type="match status" value="1"/>
</dbReference>
<dbReference type="RefSeq" id="WP_308731901.1">
    <property type="nucleotide sequence ID" value="NZ_JAJEQN010000023.1"/>
</dbReference>
<organism evidence="5 6">
    <name type="scientific">Anthropogastromicrobium aceti</name>
    <dbReference type="NCBI Taxonomy" id="2981768"/>
    <lineage>
        <taxon>Bacteria</taxon>
        <taxon>Bacillati</taxon>
        <taxon>Bacillota</taxon>
        <taxon>Clostridia</taxon>
        <taxon>Lachnospirales</taxon>
        <taxon>Lachnospiraceae</taxon>
        <taxon>Anthropogastromicrobium</taxon>
    </lineage>
</organism>
<comment type="caution">
    <text evidence="5">The sequence shown here is derived from an EMBL/GenBank/DDBJ whole genome shotgun (WGS) entry which is preliminary data.</text>
</comment>
<dbReference type="SUPFAM" id="SSF53822">
    <property type="entry name" value="Periplasmic binding protein-like I"/>
    <property type="match status" value="1"/>
</dbReference>
<evidence type="ECO:0000256" key="3">
    <source>
        <dbReference type="SAM" id="Phobius"/>
    </source>
</evidence>
<comment type="subcellular location">
    <subcellularLocation>
        <location evidence="1">Cell envelope</location>
    </subcellularLocation>
</comment>
<protein>
    <submittedName>
        <fullName evidence="5">Substrate-binding domain-containing protein</fullName>
    </submittedName>
</protein>
<dbReference type="GO" id="GO:0030288">
    <property type="term" value="C:outer membrane-bounded periplasmic space"/>
    <property type="evidence" value="ECO:0007669"/>
    <property type="project" value="TreeGrafter"/>
</dbReference>
<gene>
    <name evidence="5" type="ORF">LKD48_09670</name>
</gene>
<keyword evidence="3" id="KW-1133">Transmembrane helix</keyword>
<keyword evidence="3" id="KW-0472">Membrane</keyword>
<feature type="transmembrane region" description="Helical" evidence="3">
    <location>
        <begin position="7"/>
        <end position="27"/>
    </location>
</feature>
<evidence type="ECO:0000313" key="6">
    <source>
        <dbReference type="Proteomes" id="UP001198200"/>
    </source>
</evidence>
<keyword evidence="6" id="KW-1185">Reference proteome</keyword>
<sequence length="327" mass="37360">MKKTKTTFLLAEICLGILLLFCVHLIFEDEKPQKRVAVIVEKSGDEKWNSFMNGLKQAAGIANIHLIICNTDEIENADEEKNLIYDQLDNQVDAFIVQAAPGRDTIDMLREIRVQKPMLLVANDALREKEEDHTSKYSDLPVITPDYYRMGYTLAQDLLSRNQNNIQGKTVGIISGFKKTDCTDKCMQGVLDVLSDTGCEIQFDMNITYDMEITQRLKEQQPVDYLIVFDTSALEQVAGMYAQKKESDTKIYGIGNSIKCVYYLDDSVIDGLIAIDGYGMGYHSAIEISKVLKNHLYTINNQTIEYHLLHKEDIFREEVQHFLHTYD</sequence>
<evidence type="ECO:0000256" key="1">
    <source>
        <dbReference type="ARBA" id="ARBA00004196"/>
    </source>
</evidence>
<dbReference type="Proteomes" id="UP001198200">
    <property type="component" value="Unassembled WGS sequence"/>
</dbReference>
<name>A0AAE3E4Z7_9FIRM</name>
<reference evidence="5 6" key="1">
    <citation type="submission" date="2021-10" db="EMBL/GenBank/DDBJ databases">
        <title>Anaerobic single-cell dispensing facilitates the cultivation of human gut bacteria.</title>
        <authorList>
            <person name="Afrizal A."/>
        </authorList>
    </citation>
    <scope>NUCLEOTIDE SEQUENCE [LARGE SCALE GENOMIC DNA]</scope>
    <source>
        <strain evidence="5 6">CLA-AA-H224</strain>
    </source>
</reference>
<proteinExistence type="inferred from homology"/>
<dbReference type="InterPro" id="IPR028082">
    <property type="entry name" value="Peripla_BP_I"/>
</dbReference>
<comment type="similarity">
    <text evidence="2">Belongs to the bacterial solute-binding protein 2 family.</text>
</comment>
<evidence type="ECO:0000313" key="5">
    <source>
        <dbReference type="EMBL" id="MCC2221899.1"/>
    </source>
</evidence>
<dbReference type="Pfam" id="PF13407">
    <property type="entry name" value="Peripla_BP_4"/>
    <property type="match status" value="1"/>
</dbReference>
<evidence type="ECO:0000259" key="4">
    <source>
        <dbReference type="Pfam" id="PF13407"/>
    </source>
</evidence>
<dbReference type="Gene3D" id="3.40.50.2300">
    <property type="match status" value="2"/>
</dbReference>
<accession>A0AAE3E4Z7</accession>
<dbReference type="PANTHER" id="PTHR30036:SF7">
    <property type="entry name" value="ABC TRANSPORTER PERIPLASMIC-BINDING PROTEIN YPHF"/>
    <property type="match status" value="1"/>
</dbReference>